<evidence type="ECO:0000313" key="2">
    <source>
        <dbReference type="EMBL" id="BDV36349.1"/>
    </source>
</evidence>
<proteinExistence type="predicted"/>
<feature type="region of interest" description="Disordered" evidence="1">
    <location>
        <begin position="93"/>
        <end position="151"/>
    </location>
</feature>
<keyword evidence="3" id="KW-1185">Reference proteome</keyword>
<accession>A0ABM8EE94</accession>
<dbReference type="Proteomes" id="UP001317629">
    <property type="component" value="Plasmid pSS37A-Re-2"/>
</dbReference>
<protein>
    <submittedName>
        <fullName evidence="2">Uncharacterized protein</fullName>
    </submittedName>
</protein>
<gene>
    <name evidence="2" type="ORF">SS37A_38790</name>
</gene>
<sequence length="151" mass="16092">MVERDDGRQTGSGRRETYQADDLTKMAEKLEALPDAGGRRELSRANAVKFLEPQIEALRKKGYTTKEICESLTEVGLKITPAQLWKLMPVGKSTARGVSGAAGSASKAGSGAERRSQTGGSKTAVKGDKGKSNAAAREPQGFSVKPDRLEI</sequence>
<evidence type="ECO:0000256" key="1">
    <source>
        <dbReference type="SAM" id="MobiDB-lite"/>
    </source>
</evidence>
<name>A0ABM8EE94_9HYPH</name>
<dbReference type="EMBL" id="AP027144">
    <property type="protein sequence ID" value="BDV36349.1"/>
    <property type="molecule type" value="Genomic_DNA"/>
</dbReference>
<feature type="compositionally biased region" description="Low complexity" evidence="1">
    <location>
        <begin position="93"/>
        <end position="111"/>
    </location>
</feature>
<geneLocation type="plasmid" evidence="2 3">
    <name>pSS37A-Re-2</name>
</geneLocation>
<organism evidence="2 3">
    <name type="scientific">Methylocystis iwaonis</name>
    <dbReference type="NCBI Taxonomy" id="2885079"/>
    <lineage>
        <taxon>Bacteria</taxon>
        <taxon>Pseudomonadati</taxon>
        <taxon>Pseudomonadota</taxon>
        <taxon>Alphaproteobacteria</taxon>
        <taxon>Hyphomicrobiales</taxon>
        <taxon>Methylocystaceae</taxon>
        <taxon>Methylocystis</taxon>
    </lineage>
</organism>
<feature type="region of interest" description="Disordered" evidence="1">
    <location>
        <begin position="1"/>
        <end position="25"/>
    </location>
</feature>
<keyword evidence="2" id="KW-0614">Plasmid</keyword>
<reference evidence="2 3" key="1">
    <citation type="journal article" date="2023" name="Int. J. Syst. Evol. Microbiol.">
        <title>Methylocystis iwaonis sp. nov., a type II methane-oxidizing bacterium from surface soil of a rice paddy field in Japan, and emended description of the genus Methylocystis (ex Whittenbury et al. 1970) Bowman et al. 1993.</title>
        <authorList>
            <person name="Kaise H."/>
            <person name="Sawadogo J.B."/>
            <person name="Alam M.S."/>
            <person name="Ueno C."/>
            <person name="Dianou D."/>
            <person name="Shinjo R."/>
            <person name="Asakawa S."/>
        </authorList>
    </citation>
    <scope>NUCLEOTIDE SEQUENCE [LARGE SCALE GENOMIC DNA]</scope>
    <source>
        <strain evidence="2 3">SS37A-Re</strain>
    </source>
</reference>
<evidence type="ECO:0000313" key="3">
    <source>
        <dbReference type="Proteomes" id="UP001317629"/>
    </source>
</evidence>